<evidence type="ECO:0000313" key="1">
    <source>
        <dbReference type="EMBL" id="EAQ12791.1"/>
    </source>
</evidence>
<dbReference type="Proteomes" id="UP000002931">
    <property type="component" value="Unassembled WGS sequence"/>
</dbReference>
<dbReference type="Gene3D" id="3.40.50.11890">
    <property type="match status" value="1"/>
</dbReference>
<comment type="caution">
    <text evidence="1">The sequence shown here is derived from an EMBL/GenBank/DDBJ whole genome shotgun (WGS) entry which is preliminary data.</text>
</comment>
<gene>
    <name evidence="1" type="ORF">RB2654_06764</name>
</gene>
<dbReference type="AlphaFoldDB" id="A3VG15"/>
<keyword evidence="2" id="KW-1185">Reference proteome</keyword>
<dbReference type="EMBL" id="AAMT01000007">
    <property type="protein sequence ID" value="EAQ12791.1"/>
    <property type="molecule type" value="Genomic_DNA"/>
</dbReference>
<organism evidence="1 2">
    <name type="scientific">Maritimibacter alkaliphilus HTCC2654</name>
    <dbReference type="NCBI Taxonomy" id="314271"/>
    <lineage>
        <taxon>Bacteria</taxon>
        <taxon>Pseudomonadati</taxon>
        <taxon>Pseudomonadota</taxon>
        <taxon>Alphaproteobacteria</taxon>
        <taxon>Rhodobacterales</taxon>
        <taxon>Roseobacteraceae</taxon>
        <taxon>Maritimibacter</taxon>
    </lineage>
</organism>
<evidence type="ECO:0000313" key="2">
    <source>
        <dbReference type="Proteomes" id="UP000002931"/>
    </source>
</evidence>
<sequence>MNDIVREDTVRTGVFGFGAPYGVFASIGLVPVDVTLHPTQRPTAADRYIEPFMDPFAASVLRGMVAGEFDDLDAIIFLRDSPGAMIACQYAFELARRGVTPADAPAPIMLNILPADHAAADRFNRAELDRLTETLGRLGWVAERGAEGHAGAFDFLVQAQSAGEVSGENAFDTRAGVAAGRTVMAAPYAGQGPRFALLGAPLGNGVLHAALDTLGTLAIDQQALDQAHAARGTGLPDALRAQAANPFAARQPKPLYLPAVADILSEHRIDRVVWQVDAHDDLWGWLMPQVRALCADLGVGFTDLGFLPRWPEPHDIVIGEGV</sequence>
<dbReference type="eggNOG" id="ENOG5034BEY">
    <property type="taxonomic scope" value="Bacteria"/>
</dbReference>
<dbReference type="HOGENOM" id="CLU_862770_0_0_5"/>
<name>A3VG15_9RHOB</name>
<dbReference type="STRING" id="314271.RB2654_06764"/>
<proteinExistence type="predicted"/>
<protein>
    <submittedName>
        <fullName evidence="1">Uncharacterized protein</fullName>
    </submittedName>
</protein>
<reference evidence="1 2" key="1">
    <citation type="journal article" date="2010" name="J. Bacteriol.">
        <title>Genome sequences of Pelagibaca bermudensis HTCC2601T and Maritimibacter alkaliphilus HTCC2654T, the type strains of two marine Roseobacter genera.</title>
        <authorList>
            <person name="Thrash J.C."/>
            <person name="Cho J.C."/>
            <person name="Ferriera S."/>
            <person name="Johnson J."/>
            <person name="Vergin K.L."/>
            <person name="Giovannoni S.J."/>
        </authorList>
    </citation>
    <scope>NUCLEOTIDE SEQUENCE [LARGE SCALE GENOMIC DNA]</scope>
    <source>
        <strain evidence="1 2">HTCC2654</strain>
    </source>
</reference>
<accession>A3VG15</accession>